<dbReference type="Gene3D" id="3.40.50.12780">
    <property type="entry name" value="N-terminal domain of ligase-like"/>
    <property type="match status" value="1"/>
</dbReference>
<evidence type="ECO:0000313" key="4">
    <source>
        <dbReference type="EMBL" id="NEK57375.1"/>
    </source>
</evidence>
<keyword evidence="1" id="KW-1133">Transmembrane helix</keyword>
<dbReference type="InterPro" id="IPR045851">
    <property type="entry name" value="AMP-bd_C_sf"/>
</dbReference>
<keyword evidence="5" id="KW-1185">Reference proteome</keyword>
<evidence type="ECO:0000259" key="2">
    <source>
        <dbReference type="Pfam" id="PF00501"/>
    </source>
</evidence>
<dbReference type="CDD" id="cd05936">
    <property type="entry name" value="FC-FACS_FadD_like"/>
    <property type="match status" value="1"/>
</dbReference>
<comment type="caution">
    <text evidence="4">The sequence shown here is derived from an EMBL/GenBank/DDBJ whole genome shotgun (WGS) entry which is preliminary data.</text>
</comment>
<keyword evidence="1" id="KW-0812">Transmembrane</keyword>
<feature type="domain" description="AMP-binding enzyme C-terminal" evidence="3">
    <location>
        <begin position="411"/>
        <end position="486"/>
    </location>
</feature>
<dbReference type="SUPFAM" id="SSF56801">
    <property type="entry name" value="Acetyl-CoA synthetase-like"/>
    <property type="match status" value="1"/>
</dbReference>
<dbReference type="InterPro" id="IPR042099">
    <property type="entry name" value="ANL_N_sf"/>
</dbReference>
<gene>
    <name evidence="4" type="ORF">GCU56_05745</name>
</gene>
<accession>A0A7K3VXK1</accession>
<dbReference type="InterPro" id="IPR000873">
    <property type="entry name" value="AMP-dep_synth/lig_dom"/>
</dbReference>
<dbReference type="Pfam" id="PF13193">
    <property type="entry name" value="AMP-binding_C"/>
    <property type="match status" value="1"/>
</dbReference>
<dbReference type="AlphaFoldDB" id="A0A7K3VXK1"/>
<name>A0A7K3VXK1_9ACTN</name>
<dbReference type="PROSITE" id="PS00455">
    <property type="entry name" value="AMP_BINDING"/>
    <property type="match status" value="1"/>
</dbReference>
<keyword evidence="4" id="KW-0436">Ligase</keyword>
<dbReference type="EMBL" id="JAAGWF010000007">
    <property type="protein sequence ID" value="NEK57375.1"/>
    <property type="molecule type" value="Genomic_DNA"/>
</dbReference>
<keyword evidence="1" id="KW-0472">Membrane</keyword>
<dbReference type="Gene3D" id="3.30.300.30">
    <property type="match status" value="1"/>
</dbReference>
<sequence>MANLAQHLLDSADEHGDRPALRMDDAVLTYAGFRDAAAGVAAGLRARGIAPGDRVGMVLPNVVSFPVVFYGALMAGAAVVPMNPLLKAREVEYYLRDSGARLVVALDSVAAAAEEAAAAVGVEAVTVGPVDPGEALGGPAGDAGIVERSDDEAAVILYTSGTTGPPKGAELTHANLRGNARTTQETLLEGTPEDVIMGCLPLFHVFGLTCALNAGVLAGACLTLLPRFDGAKALEVIERDAVTVFEGVPTMFAAMLHSPDRDRSDVSSLRLCVSGGSAMPVEVMRGFEEAFDCIVLEGYGLSETSPVASFNHPHAERKPGTIGTPIRGVEMRLLDDDGRDVGEGDVGEIAIRGENVMKGYWQRPEETAKAIPDGWFRTGDLARRDADGYYAIVDRKKEMIIRGGYNVYPREIEEALYEHPAVAEAACVGVAHPDLGEEVAAAVALKPGAEADVDELKAWVKERVAAYKYPRHLWLVEALPKGPTGKILRRAVEVPAGVAR</sequence>
<evidence type="ECO:0000259" key="3">
    <source>
        <dbReference type="Pfam" id="PF13193"/>
    </source>
</evidence>
<evidence type="ECO:0000256" key="1">
    <source>
        <dbReference type="SAM" id="Phobius"/>
    </source>
</evidence>
<dbReference type="Pfam" id="PF00501">
    <property type="entry name" value="AMP-binding"/>
    <property type="match status" value="1"/>
</dbReference>
<dbReference type="PANTHER" id="PTHR43767:SF12">
    <property type="entry name" value="AMP-DEPENDENT SYNTHETASE AND LIGASE"/>
    <property type="match status" value="1"/>
</dbReference>
<protein>
    <submittedName>
        <fullName evidence="4">Long-chain fatty acid--CoA ligase</fullName>
    </submittedName>
</protein>
<dbReference type="PANTHER" id="PTHR43767">
    <property type="entry name" value="LONG-CHAIN-FATTY-ACID--COA LIGASE"/>
    <property type="match status" value="1"/>
</dbReference>
<organism evidence="4 5">
    <name type="scientific">Geodermatophilus sabuli</name>
    <dbReference type="NCBI Taxonomy" id="1564158"/>
    <lineage>
        <taxon>Bacteria</taxon>
        <taxon>Bacillati</taxon>
        <taxon>Actinomycetota</taxon>
        <taxon>Actinomycetes</taxon>
        <taxon>Geodermatophilales</taxon>
        <taxon>Geodermatophilaceae</taxon>
        <taxon>Geodermatophilus</taxon>
    </lineage>
</organism>
<dbReference type="InterPro" id="IPR050237">
    <property type="entry name" value="ATP-dep_AMP-bd_enzyme"/>
</dbReference>
<feature type="transmembrane region" description="Helical" evidence="1">
    <location>
        <begin position="67"/>
        <end position="86"/>
    </location>
</feature>
<dbReference type="RefSeq" id="WP_163480555.1">
    <property type="nucleotide sequence ID" value="NZ_JAAGWF010000007.1"/>
</dbReference>
<dbReference type="GO" id="GO:0016877">
    <property type="term" value="F:ligase activity, forming carbon-sulfur bonds"/>
    <property type="evidence" value="ECO:0007669"/>
    <property type="project" value="UniProtKB-ARBA"/>
</dbReference>
<feature type="domain" description="AMP-dependent synthetase/ligase" evidence="2">
    <location>
        <begin position="10"/>
        <end position="361"/>
    </location>
</feature>
<proteinExistence type="predicted"/>
<dbReference type="InterPro" id="IPR020845">
    <property type="entry name" value="AMP-binding_CS"/>
</dbReference>
<evidence type="ECO:0000313" key="5">
    <source>
        <dbReference type="Proteomes" id="UP000470246"/>
    </source>
</evidence>
<dbReference type="Proteomes" id="UP000470246">
    <property type="component" value="Unassembled WGS sequence"/>
</dbReference>
<dbReference type="InterPro" id="IPR025110">
    <property type="entry name" value="AMP-bd_C"/>
</dbReference>
<reference evidence="4 5" key="1">
    <citation type="submission" date="2020-02" db="EMBL/GenBank/DDBJ databases">
        <title>Geodermatophilus sabuli CPCC 205279 I12A-02694.</title>
        <authorList>
            <person name="Jiang Z."/>
        </authorList>
    </citation>
    <scope>NUCLEOTIDE SEQUENCE [LARGE SCALE GENOMIC DNA]</scope>
    <source>
        <strain evidence="4 5">I12A-02694</strain>
    </source>
</reference>